<name>A0A166N8L8_9AGAM</name>
<sequence>MSPSSLFPPLAPIFSATPRRSTPVSEVCKDDTGGHGGGRQLEVLQGKPLSGQPSWVWAPASLNPAAGLPNSAELCRRTVHRTTGHSTGFLQPDFPIQTCPRLAYYNTYLNHPPQLKKIPLLWLA</sequence>
<accession>A0A166N8L8</accession>
<gene>
    <name evidence="2" type="ORF">FIBSPDRAFT_406278</name>
</gene>
<evidence type="ECO:0000256" key="1">
    <source>
        <dbReference type="SAM" id="MobiDB-lite"/>
    </source>
</evidence>
<evidence type="ECO:0000313" key="2">
    <source>
        <dbReference type="EMBL" id="KZP24757.1"/>
    </source>
</evidence>
<proteinExistence type="predicted"/>
<evidence type="ECO:0000313" key="3">
    <source>
        <dbReference type="Proteomes" id="UP000076532"/>
    </source>
</evidence>
<dbReference type="EMBL" id="KV417524">
    <property type="protein sequence ID" value="KZP24757.1"/>
    <property type="molecule type" value="Genomic_DNA"/>
</dbReference>
<organism evidence="2 3">
    <name type="scientific">Athelia psychrophila</name>
    <dbReference type="NCBI Taxonomy" id="1759441"/>
    <lineage>
        <taxon>Eukaryota</taxon>
        <taxon>Fungi</taxon>
        <taxon>Dikarya</taxon>
        <taxon>Basidiomycota</taxon>
        <taxon>Agaricomycotina</taxon>
        <taxon>Agaricomycetes</taxon>
        <taxon>Agaricomycetidae</taxon>
        <taxon>Atheliales</taxon>
        <taxon>Atheliaceae</taxon>
        <taxon>Athelia</taxon>
    </lineage>
</organism>
<reference evidence="2 3" key="1">
    <citation type="journal article" date="2016" name="Mol. Biol. Evol.">
        <title>Comparative Genomics of Early-Diverging Mushroom-Forming Fungi Provides Insights into the Origins of Lignocellulose Decay Capabilities.</title>
        <authorList>
            <person name="Nagy L.G."/>
            <person name="Riley R."/>
            <person name="Tritt A."/>
            <person name="Adam C."/>
            <person name="Daum C."/>
            <person name="Floudas D."/>
            <person name="Sun H."/>
            <person name="Yadav J.S."/>
            <person name="Pangilinan J."/>
            <person name="Larsson K.H."/>
            <person name="Matsuura K."/>
            <person name="Barry K."/>
            <person name="Labutti K."/>
            <person name="Kuo R."/>
            <person name="Ohm R.A."/>
            <person name="Bhattacharya S.S."/>
            <person name="Shirouzu T."/>
            <person name="Yoshinaga Y."/>
            <person name="Martin F.M."/>
            <person name="Grigoriev I.V."/>
            <person name="Hibbett D.S."/>
        </authorList>
    </citation>
    <scope>NUCLEOTIDE SEQUENCE [LARGE SCALE GENOMIC DNA]</scope>
    <source>
        <strain evidence="2 3">CBS 109695</strain>
    </source>
</reference>
<feature type="region of interest" description="Disordered" evidence="1">
    <location>
        <begin position="1"/>
        <end position="41"/>
    </location>
</feature>
<dbReference type="Proteomes" id="UP000076532">
    <property type="component" value="Unassembled WGS sequence"/>
</dbReference>
<protein>
    <submittedName>
        <fullName evidence="2">Uncharacterized protein</fullName>
    </submittedName>
</protein>
<dbReference type="AlphaFoldDB" id="A0A166N8L8"/>
<keyword evidence="3" id="KW-1185">Reference proteome</keyword>